<evidence type="ECO:0000256" key="12">
    <source>
        <dbReference type="ARBA" id="ARBA00022960"/>
    </source>
</evidence>
<evidence type="ECO:0000256" key="7">
    <source>
        <dbReference type="ARBA" id="ARBA00022490"/>
    </source>
</evidence>
<dbReference type="InterPro" id="IPR036318">
    <property type="entry name" value="FAD-bd_PCMH-like_sf"/>
</dbReference>
<proteinExistence type="inferred from homology"/>
<dbReference type="InterPro" id="IPR036635">
    <property type="entry name" value="MurB_C_sf"/>
</dbReference>
<comment type="subcellular location">
    <subcellularLocation>
        <location evidence="3 19">Cytoplasm</location>
    </subcellularLocation>
</comment>
<dbReference type="GO" id="GO:0051301">
    <property type="term" value="P:cell division"/>
    <property type="evidence" value="ECO:0007669"/>
    <property type="project" value="UniProtKB-KW"/>
</dbReference>
<dbReference type="EC" id="1.3.1.98" evidence="5 19"/>
<keyword evidence="13 19" id="KW-0573">Peptidoglycan synthesis</keyword>
<dbReference type="GO" id="GO:0071555">
    <property type="term" value="P:cell wall organization"/>
    <property type="evidence" value="ECO:0007669"/>
    <property type="project" value="UniProtKB-KW"/>
</dbReference>
<dbReference type="GO" id="GO:0005829">
    <property type="term" value="C:cytosol"/>
    <property type="evidence" value="ECO:0007669"/>
    <property type="project" value="TreeGrafter"/>
</dbReference>
<dbReference type="Gene3D" id="3.30.43.10">
    <property type="entry name" value="Uridine Diphospho-n-acetylenolpyruvylglucosamine Reductase, domain 2"/>
    <property type="match status" value="1"/>
</dbReference>
<evidence type="ECO:0000256" key="6">
    <source>
        <dbReference type="ARBA" id="ARBA00015188"/>
    </source>
</evidence>
<feature type="active site" description="Proton donor" evidence="19">
    <location>
        <position position="238"/>
    </location>
</feature>
<dbReference type="Proteomes" id="UP000199403">
    <property type="component" value="Unassembled WGS sequence"/>
</dbReference>
<protein>
    <recommendedName>
        <fullName evidence="6 19">UDP-N-acetylenolpyruvoylglucosamine reductase</fullName>
        <ecNumber evidence="5 19">1.3.1.98</ecNumber>
    </recommendedName>
    <alternativeName>
        <fullName evidence="17 19">UDP-N-acetylmuramate dehydrogenase</fullName>
    </alternativeName>
</protein>
<comment type="catalytic activity">
    <reaction evidence="18 19">
        <text>UDP-N-acetyl-alpha-D-muramate + NADP(+) = UDP-N-acetyl-3-O-(1-carboxyvinyl)-alpha-D-glucosamine + NADPH + H(+)</text>
        <dbReference type="Rhea" id="RHEA:12248"/>
        <dbReference type="ChEBI" id="CHEBI:15378"/>
        <dbReference type="ChEBI" id="CHEBI:57783"/>
        <dbReference type="ChEBI" id="CHEBI:58349"/>
        <dbReference type="ChEBI" id="CHEBI:68483"/>
        <dbReference type="ChEBI" id="CHEBI:70757"/>
        <dbReference type="EC" id="1.3.1.98"/>
    </reaction>
</comment>
<keyword evidence="15 19" id="KW-0131">Cell cycle</keyword>
<name>A0A1H7BB92_9BACT</name>
<dbReference type="SUPFAM" id="SSF56194">
    <property type="entry name" value="Uridine diphospho-N-Acetylenolpyruvylglucosamine reductase, MurB, C-terminal domain"/>
    <property type="match status" value="1"/>
</dbReference>
<accession>A0A1H7BB92</accession>
<keyword evidence="22" id="KW-1185">Reference proteome</keyword>
<evidence type="ECO:0000256" key="19">
    <source>
        <dbReference type="HAMAP-Rule" id="MF_00037"/>
    </source>
</evidence>
<dbReference type="HAMAP" id="MF_00037">
    <property type="entry name" value="MurB"/>
    <property type="match status" value="1"/>
</dbReference>
<dbReference type="SUPFAM" id="SSF56176">
    <property type="entry name" value="FAD-binding/transporter-associated domain-like"/>
    <property type="match status" value="1"/>
</dbReference>
<comment type="function">
    <text evidence="2 19">Cell wall formation.</text>
</comment>
<evidence type="ECO:0000256" key="15">
    <source>
        <dbReference type="ARBA" id="ARBA00023306"/>
    </source>
</evidence>
<evidence type="ECO:0000256" key="4">
    <source>
        <dbReference type="ARBA" id="ARBA00004752"/>
    </source>
</evidence>
<comment type="pathway">
    <text evidence="4 19">Cell wall biogenesis; peptidoglycan biosynthesis.</text>
</comment>
<gene>
    <name evidence="19" type="primary">murB</name>
    <name evidence="21" type="ORF">SAMN05192553_109102</name>
</gene>
<evidence type="ECO:0000256" key="9">
    <source>
        <dbReference type="ARBA" id="ARBA00022630"/>
    </source>
</evidence>
<feature type="active site" evidence="19">
    <location>
        <position position="164"/>
    </location>
</feature>
<evidence type="ECO:0000256" key="3">
    <source>
        <dbReference type="ARBA" id="ARBA00004496"/>
    </source>
</evidence>
<dbReference type="GO" id="GO:0008360">
    <property type="term" value="P:regulation of cell shape"/>
    <property type="evidence" value="ECO:0007669"/>
    <property type="project" value="UniProtKB-KW"/>
</dbReference>
<evidence type="ECO:0000259" key="20">
    <source>
        <dbReference type="PROSITE" id="PS51387"/>
    </source>
</evidence>
<dbReference type="Pfam" id="PF01565">
    <property type="entry name" value="FAD_binding_4"/>
    <property type="match status" value="1"/>
</dbReference>
<feature type="active site" evidence="19">
    <location>
        <position position="333"/>
    </location>
</feature>
<sequence length="345" mass="38041">MKIRENFSLRAYNTFGIDIKARLFFEAHNSEDVLEAISQADSLGKHLFVLGGGSNVLLVGDIDALVLKIAIQGIEKTEEDEDTVLLKAGAGVIWQDLVHFSLNMGLSGLENLSLIPGTVGAAPMQNIGAYGVELQSTFDHLEAIEIATKNRKIITKATCAFGYRDSIFKNKWKGRYIITRVAFRLSKKHQPITSYGDIERTLKEMGSLPATPENISRAVIKIRQQKLPDPKKIGNAGSFFKNPSIPLGEFSLLKERFPTIPGFRLGELVKVPAAWLIEQAGWKGKRFGAIGVHEKQPLVLVNYGGGEGSEIVALSEKIQADIREKFGITLEREVNLIGPDEWAKT</sequence>
<dbReference type="Gene3D" id="3.30.465.10">
    <property type="match status" value="1"/>
</dbReference>
<dbReference type="GO" id="GO:0009252">
    <property type="term" value="P:peptidoglycan biosynthetic process"/>
    <property type="evidence" value="ECO:0007669"/>
    <property type="project" value="UniProtKB-UniRule"/>
</dbReference>
<evidence type="ECO:0000256" key="16">
    <source>
        <dbReference type="ARBA" id="ARBA00023316"/>
    </source>
</evidence>
<dbReference type="RefSeq" id="WP_092178117.1">
    <property type="nucleotide sequence ID" value="NZ_FNZH01000009.1"/>
</dbReference>
<evidence type="ECO:0000256" key="2">
    <source>
        <dbReference type="ARBA" id="ARBA00003921"/>
    </source>
</evidence>
<evidence type="ECO:0000256" key="10">
    <source>
        <dbReference type="ARBA" id="ARBA00022827"/>
    </source>
</evidence>
<evidence type="ECO:0000256" key="17">
    <source>
        <dbReference type="ARBA" id="ARBA00031026"/>
    </source>
</evidence>
<dbReference type="InterPro" id="IPR006094">
    <property type="entry name" value="Oxid_FAD_bind_N"/>
</dbReference>
<dbReference type="Pfam" id="PF02873">
    <property type="entry name" value="MurB_C"/>
    <property type="match status" value="1"/>
</dbReference>
<dbReference type="InterPro" id="IPR016169">
    <property type="entry name" value="FAD-bd_PCMH_sub2"/>
</dbReference>
<keyword evidence="11 19" id="KW-0521">NADP</keyword>
<dbReference type="AlphaFoldDB" id="A0A1H7BB92"/>
<evidence type="ECO:0000256" key="18">
    <source>
        <dbReference type="ARBA" id="ARBA00048914"/>
    </source>
</evidence>
<evidence type="ECO:0000256" key="13">
    <source>
        <dbReference type="ARBA" id="ARBA00022984"/>
    </source>
</evidence>
<dbReference type="InterPro" id="IPR016166">
    <property type="entry name" value="FAD-bd_PCMH"/>
</dbReference>
<dbReference type="EMBL" id="FNZH01000009">
    <property type="protein sequence ID" value="SEJ71752.1"/>
    <property type="molecule type" value="Genomic_DNA"/>
</dbReference>
<dbReference type="UniPathway" id="UPA00219"/>
<dbReference type="PROSITE" id="PS51387">
    <property type="entry name" value="FAD_PCMH"/>
    <property type="match status" value="1"/>
</dbReference>
<dbReference type="Gene3D" id="3.90.78.10">
    <property type="entry name" value="UDP-N-acetylenolpyruvoylglucosamine reductase, C-terminal domain"/>
    <property type="match status" value="1"/>
</dbReference>
<evidence type="ECO:0000256" key="5">
    <source>
        <dbReference type="ARBA" id="ARBA00012518"/>
    </source>
</evidence>
<dbReference type="InterPro" id="IPR011601">
    <property type="entry name" value="MurB_C"/>
</dbReference>
<dbReference type="PANTHER" id="PTHR21071:SF4">
    <property type="entry name" value="UDP-N-ACETYLENOLPYRUVOYLGLUCOSAMINE REDUCTASE"/>
    <property type="match status" value="1"/>
</dbReference>
<dbReference type="InterPro" id="IPR003170">
    <property type="entry name" value="MurB"/>
</dbReference>
<dbReference type="NCBIfam" id="NF000755">
    <property type="entry name" value="PRK00046.1"/>
    <property type="match status" value="1"/>
</dbReference>
<dbReference type="PANTHER" id="PTHR21071">
    <property type="entry name" value="UDP-N-ACETYLENOLPYRUVOYLGLUCOSAMINE REDUCTASE"/>
    <property type="match status" value="1"/>
</dbReference>
<evidence type="ECO:0000313" key="21">
    <source>
        <dbReference type="EMBL" id="SEJ71752.1"/>
    </source>
</evidence>
<keyword evidence="8 19" id="KW-0132">Cell division</keyword>
<comment type="similarity">
    <text evidence="19">Belongs to the MurB family.</text>
</comment>
<keyword evidence="16 19" id="KW-0961">Cell wall biogenesis/degradation</keyword>
<evidence type="ECO:0000256" key="8">
    <source>
        <dbReference type="ARBA" id="ARBA00022618"/>
    </source>
</evidence>
<feature type="domain" description="FAD-binding PCMH-type" evidence="20">
    <location>
        <begin position="17"/>
        <end position="188"/>
    </location>
</feature>
<dbReference type="NCBIfam" id="TIGR00179">
    <property type="entry name" value="murB"/>
    <property type="match status" value="1"/>
</dbReference>
<dbReference type="GO" id="GO:0008762">
    <property type="term" value="F:UDP-N-acetylmuramate dehydrogenase activity"/>
    <property type="evidence" value="ECO:0007669"/>
    <property type="project" value="UniProtKB-UniRule"/>
</dbReference>
<dbReference type="GO" id="GO:0071949">
    <property type="term" value="F:FAD binding"/>
    <property type="evidence" value="ECO:0007669"/>
    <property type="project" value="InterPro"/>
</dbReference>
<keyword evidence="12 19" id="KW-0133">Cell shape</keyword>
<keyword evidence="10 19" id="KW-0274">FAD</keyword>
<comment type="cofactor">
    <cofactor evidence="1 19">
        <name>FAD</name>
        <dbReference type="ChEBI" id="CHEBI:57692"/>
    </cofactor>
</comment>
<reference evidence="22" key="1">
    <citation type="submission" date="2016-10" db="EMBL/GenBank/DDBJ databases">
        <authorList>
            <person name="Varghese N."/>
            <person name="Submissions S."/>
        </authorList>
    </citation>
    <scope>NUCLEOTIDE SEQUENCE [LARGE SCALE GENOMIC DNA]</scope>
    <source>
        <strain evidence="22">IBRC-M 10761</strain>
    </source>
</reference>
<organism evidence="21 22">
    <name type="scientific">Cyclobacterium xiamenense</name>
    <dbReference type="NCBI Taxonomy" id="1297121"/>
    <lineage>
        <taxon>Bacteria</taxon>
        <taxon>Pseudomonadati</taxon>
        <taxon>Bacteroidota</taxon>
        <taxon>Cytophagia</taxon>
        <taxon>Cytophagales</taxon>
        <taxon>Cyclobacteriaceae</taxon>
        <taxon>Cyclobacterium</taxon>
    </lineage>
</organism>
<dbReference type="STRING" id="1416801.SAMN05192553_109102"/>
<evidence type="ECO:0000313" key="22">
    <source>
        <dbReference type="Proteomes" id="UP000199403"/>
    </source>
</evidence>
<evidence type="ECO:0000256" key="11">
    <source>
        <dbReference type="ARBA" id="ARBA00022857"/>
    </source>
</evidence>
<keyword evidence="14 19" id="KW-0560">Oxidoreductase</keyword>
<evidence type="ECO:0000256" key="1">
    <source>
        <dbReference type="ARBA" id="ARBA00001974"/>
    </source>
</evidence>
<dbReference type="InterPro" id="IPR016167">
    <property type="entry name" value="FAD-bd_PCMH_sub1"/>
</dbReference>
<dbReference type="OrthoDB" id="9804753at2"/>
<keyword evidence="7 19" id="KW-0963">Cytoplasm</keyword>
<evidence type="ECO:0000256" key="14">
    <source>
        <dbReference type="ARBA" id="ARBA00023002"/>
    </source>
</evidence>
<keyword evidence="9 19" id="KW-0285">Flavoprotein</keyword>